<keyword evidence="2" id="KW-0808">Transferase</keyword>
<dbReference type="VEuPathDB" id="FungiDB:ASPNIDRAFT2_1186155"/>
<dbReference type="VEuPathDB" id="FungiDB:M747DRAFT_313809"/>
<proteinExistence type="predicted"/>
<protein>
    <submittedName>
        <fullName evidence="8">Beta-lactamase family protein</fullName>
    </submittedName>
</protein>
<dbReference type="VEuPathDB" id="FungiDB:An15g06970"/>
<dbReference type="SUPFAM" id="SSF53335">
    <property type="entry name" value="S-adenosyl-L-methionine-dependent methyltransferases"/>
    <property type="match status" value="1"/>
</dbReference>
<feature type="compositionally biased region" description="Basic and acidic residues" evidence="4">
    <location>
        <begin position="783"/>
        <end position="796"/>
    </location>
</feature>
<dbReference type="VEuPathDB" id="FungiDB:M747DRAFT_294799"/>
<evidence type="ECO:0000256" key="2">
    <source>
        <dbReference type="ARBA" id="ARBA00022679"/>
    </source>
</evidence>
<dbReference type="InterPro" id="IPR001466">
    <property type="entry name" value="Beta-lactam-related"/>
</dbReference>
<dbReference type="Gene3D" id="1.10.10.10">
    <property type="entry name" value="Winged helix-like DNA-binding domain superfamily/Winged helix DNA-binding domain"/>
    <property type="match status" value="1"/>
</dbReference>
<dbReference type="Pfam" id="PF00891">
    <property type="entry name" value="Methyltransf_2"/>
    <property type="match status" value="1"/>
</dbReference>
<dbReference type="GO" id="GO:0044550">
    <property type="term" value="P:secondary metabolite biosynthetic process"/>
    <property type="evidence" value="ECO:0007669"/>
    <property type="project" value="UniProtKB-ARBA"/>
</dbReference>
<feature type="compositionally biased region" description="Basic and acidic residues" evidence="4">
    <location>
        <begin position="753"/>
        <end position="776"/>
    </location>
</feature>
<dbReference type="SUPFAM" id="SSF46785">
    <property type="entry name" value="Winged helix' DNA-binding domain"/>
    <property type="match status" value="1"/>
</dbReference>
<dbReference type="InterPro" id="IPR036388">
    <property type="entry name" value="WH-like_DNA-bd_sf"/>
</dbReference>
<dbReference type="VEuPathDB" id="FungiDB:An16g06750"/>
<dbReference type="Gene3D" id="3.40.710.10">
    <property type="entry name" value="DD-peptidase/beta-lactamase superfamily"/>
    <property type="match status" value="1"/>
</dbReference>
<dbReference type="GO" id="GO:0032259">
    <property type="term" value="P:methylation"/>
    <property type="evidence" value="ECO:0007669"/>
    <property type="project" value="UniProtKB-KW"/>
</dbReference>
<evidence type="ECO:0000259" key="7">
    <source>
        <dbReference type="Pfam" id="PF11954"/>
    </source>
</evidence>
<dbReference type="OrthoDB" id="5946976at2759"/>
<dbReference type="InterPro" id="IPR012338">
    <property type="entry name" value="Beta-lactam/transpept-like"/>
</dbReference>
<evidence type="ECO:0000256" key="1">
    <source>
        <dbReference type="ARBA" id="ARBA00022603"/>
    </source>
</evidence>
<reference evidence="9" key="1">
    <citation type="journal article" date="2016" name="Genome Announc.">
        <title>Draft genome sequence of Aspergillus niger strain An76.</title>
        <authorList>
            <person name="Gong W."/>
            <person name="Cheng Z."/>
            <person name="Zhang H."/>
            <person name="Liu L."/>
            <person name="Gao P."/>
            <person name="Wang L."/>
        </authorList>
    </citation>
    <scope>NUCLEOTIDE SEQUENCE [LARGE SCALE GENOMIC DNA]</scope>
    <source>
        <strain evidence="9">An76</strain>
    </source>
</reference>
<keyword evidence="1" id="KW-0489">Methyltransferase</keyword>
<organism evidence="8 9">
    <name type="scientific">Aspergillus niger</name>
    <dbReference type="NCBI Taxonomy" id="5061"/>
    <lineage>
        <taxon>Eukaryota</taxon>
        <taxon>Fungi</taxon>
        <taxon>Dikarya</taxon>
        <taxon>Ascomycota</taxon>
        <taxon>Pezizomycotina</taxon>
        <taxon>Eurotiomycetes</taxon>
        <taxon>Eurotiomycetidae</taxon>
        <taxon>Eurotiales</taxon>
        <taxon>Aspergillaceae</taxon>
        <taxon>Aspergillus</taxon>
        <taxon>Aspergillus subgen. Circumdati</taxon>
    </lineage>
</organism>
<name>A0A100IFH1_ASPNG</name>
<gene>
    <name evidence="8" type="ORF">ABL_03529</name>
</gene>
<dbReference type="Pfam" id="PF11954">
    <property type="entry name" value="DUF3471"/>
    <property type="match status" value="1"/>
</dbReference>
<evidence type="ECO:0000313" key="9">
    <source>
        <dbReference type="Proteomes" id="UP000068243"/>
    </source>
</evidence>
<feature type="domain" description="Beta-lactamase-related" evidence="5">
    <location>
        <begin position="395"/>
        <end position="731"/>
    </location>
</feature>
<dbReference type="AlphaFoldDB" id="A0A100IFH1"/>
<dbReference type="VEuPathDB" id="FungiDB:ATCC64974_27370"/>
<dbReference type="EMBL" id="BCMY01000005">
    <property type="protein sequence ID" value="GAQ40275.1"/>
    <property type="molecule type" value="Genomic_DNA"/>
</dbReference>
<dbReference type="InterPro" id="IPR021860">
    <property type="entry name" value="Peptidase_S12_Pab87-rel_C"/>
</dbReference>
<comment type="caution">
    <text evidence="8">The sequence shown here is derived from an EMBL/GenBank/DDBJ whole genome shotgun (WGS) entry which is preliminary data.</text>
</comment>
<dbReference type="InterPro" id="IPR029063">
    <property type="entry name" value="SAM-dependent_MTases_sf"/>
</dbReference>
<evidence type="ECO:0000256" key="3">
    <source>
        <dbReference type="ARBA" id="ARBA00022691"/>
    </source>
</evidence>
<feature type="domain" description="Peptidase S12 Pab87-related C-terminal" evidence="7">
    <location>
        <begin position="816"/>
        <end position="919"/>
    </location>
</feature>
<dbReference type="Pfam" id="PF00144">
    <property type="entry name" value="Beta-lactamase"/>
    <property type="match status" value="1"/>
</dbReference>
<dbReference type="InterPro" id="IPR016461">
    <property type="entry name" value="COMT-like"/>
</dbReference>
<evidence type="ECO:0000313" key="8">
    <source>
        <dbReference type="EMBL" id="GAQ40275.1"/>
    </source>
</evidence>
<dbReference type="PROSITE" id="PS51683">
    <property type="entry name" value="SAM_OMT_II"/>
    <property type="match status" value="1"/>
</dbReference>
<dbReference type="PANTHER" id="PTHR43712">
    <property type="entry name" value="PUTATIVE (AFU_ORTHOLOGUE AFUA_4G14580)-RELATED"/>
    <property type="match status" value="1"/>
</dbReference>
<dbReference type="VEuPathDB" id="FungiDB:ATCC64974_68000"/>
<evidence type="ECO:0000256" key="4">
    <source>
        <dbReference type="SAM" id="MobiDB-lite"/>
    </source>
</evidence>
<evidence type="ECO:0000259" key="6">
    <source>
        <dbReference type="Pfam" id="PF00891"/>
    </source>
</evidence>
<dbReference type="InterPro" id="IPR001077">
    <property type="entry name" value="COMT_C"/>
</dbReference>
<keyword evidence="3" id="KW-0949">S-adenosyl-L-methionine</keyword>
<dbReference type="InterPro" id="IPR036390">
    <property type="entry name" value="WH_DNA-bd_sf"/>
</dbReference>
<accession>A0A100IFH1</accession>
<dbReference type="Proteomes" id="UP000068243">
    <property type="component" value="Unassembled WGS sequence"/>
</dbReference>
<dbReference type="PANTHER" id="PTHR43712:SF4">
    <property type="entry name" value="O-METHYLTRANSFERASE DOMAIN-CONTAINING PROTEIN"/>
    <property type="match status" value="1"/>
</dbReference>
<dbReference type="VEuPathDB" id="FungiDB:ASPNIDRAFT2_1134273"/>
<dbReference type="Gene3D" id="3.40.50.150">
    <property type="entry name" value="Vaccinia Virus protein VP39"/>
    <property type="match status" value="1"/>
</dbReference>
<sequence length="939" mass="105359">MDSIIDQIRTLAGTADEPGRTSIYNDLRSLLPELQSPMDMIMDLFNSHLRVSVIMLGMNIGLFRKLAVDDRVWTTSELAKDLMVDLRLLERILRYLAANGIIEETTVGEFRAKRTTMMLADERSEAFVLYAFETCGPASQAFPAFFAENNYDDITDNKNTPFQKAFQTDLTCFEWLSKHPKLFGSLQKVMTGLQSTDWLSDFDLFHQEADRVVPSAVHPGEPFFIDVGGGHGHQCIQLRDKYPHLRGRLVLQDLPEAIDHLPPPDGIQVMAHDIFQPQTIKGAMFYYLRRILHDYPDSQCTQILQHLATAMGPDSRILVDEMVLPDVNASWQATLADMSLMISLGGKERTKKQWTELAKLVGLRIEEIHTYDLESSTSIIVFRRNNMDLFHSAGFASYVTKLMDQQHVPGLAIAIIHNDQIASAGYGHASLDPEIPCTADTLFDIASSAKSLTAAAMGLLVDDNDMFPDIQYDAVMSTLLPEDFVMSGEGYTEGVTVEDILSHRSGMPRHDESYMSVRAAKPDNARSITRNLRNLPVAAPLRSKYIYCNMMYTVATHLVEVKSGQDFGTFLEERIFKPLDMASTTLQPSSARSKGFGSRMATGYTWKKADSTYRGLESPDYPEGQGAGSIISSVNDFIKFVKAFMNHEDPINKNVYEGLTRLRAFVNPNPARRKRHSSPVAYAAGLDIYFYKGHMVVGHNGVFSGFASRFFFLPDFSFGAVIMGNSDGANGIATTLVQKLIDNILGVTDEIPQDSKSKDTRSVEIRDPKPQAEAKDTNPMSKNQEKKEKKKQEKKTQAKKSQGIQKGQVDEQKPKRNTPQPPTIPFSAYADNYWNPGYHNLLVQIRDDALFIDATDRSMGFTLKFEHVSDDRKFDAHLTDWLDGSDDIVKAEFVIEDAQVTRLGLQLEEMLKEMIWFEKKDGVRSGAARVQTPLFGVMP</sequence>
<feature type="region of interest" description="Disordered" evidence="4">
    <location>
        <begin position="751"/>
        <end position="824"/>
    </location>
</feature>
<feature type="domain" description="O-methyltransferase C-terminal" evidence="6">
    <location>
        <begin position="155"/>
        <end position="362"/>
    </location>
</feature>
<dbReference type="SUPFAM" id="SSF56601">
    <property type="entry name" value="beta-lactamase/transpeptidase-like"/>
    <property type="match status" value="1"/>
</dbReference>
<evidence type="ECO:0000259" key="5">
    <source>
        <dbReference type="Pfam" id="PF00144"/>
    </source>
</evidence>
<dbReference type="GO" id="GO:0008171">
    <property type="term" value="F:O-methyltransferase activity"/>
    <property type="evidence" value="ECO:0007669"/>
    <property type="project" value="InterPro"/>
</dbReference>